<feature type="compositionally biased region" description="Basic and acidic residues" evidence="1">
    <location>
        <begin position="1"/>
        <end position="11"/>
    </location>
</feature>
<organism evidence="2 3">
    <name type="scientific">Dreissena polymorpha</name>
    <name type="common">Zebra mussel</name>
    <name type="synonym">Mytilus polymorpha</name>
    <dbReference type="NCBI Taxonomy" id="45954"/>
    <lineage>
        <taxon>Eukaryota</taxon>
        <taxon>Metazoa</taxon>
        <taxon>Spiralia</taxon>
        <taxon>Lophotrochozoa</taxon>
        <taxon>Mollusca</taxon>
        <taxon>Bivalvia</taxon>
        <taxon>Autobranchia</taxon>
        <taxon>Heteroconchia</taxon>
        <taxon>Euheterodonta</taxon>
        <taxon>Imparidentia</taxon>
        <taxon>Neoheterodontei</taxon>
        <taxon>Myida</taxon>
        <taxon>Dreissenoidea</taxon>
        <taxon>Dreissenidae</taxon>
        <taxon>Dreissena</taxon>
    </lineage>
</organism>
<reference evidence="2" key="2">
    <citation type="submission" date="2020-11" db="EMBL/GenBank/DDBJ databases">
        <authorList>
            <person name="McCartney M.A."/>
            <person name="Auch B."/>
            <person name="Kono T."/>
            <person name="Mallez S."/>
            <person name="Becker A."/>
            <person name="Gohl D.M."/>
            <person name="Silverstein K.A.T."/>
            <person name="Koren S."/>
            <person name="Bechman K.B."/>
            <person name="Herman A."/>
            <person name="Abrahante J.E."/>
            <person name="Garbe J."/>
        </authorList>
    </citation>
    <scope>NUCLEOTIDE SEQUENCE</scope>
    <source>
        <strain evidence="2">Duluth1</strain>
        <tissue evidence="2">Whole animal</tissue>
    </source>
</reference>
<sequence>MEEGIFDEKDGGVGNNVGDLDSKIVNKNQHDIKDVEEKRREEFIRIQMEKINRKLNARINTDTFQPCSNDEEEDTRR</sequence>
<dbReference type="EMBL" id="JAIWYP010000012">
    <property type="protein sequence ID" value="KAH3728194.1"/>
    <property type="molecule type" value="Genomic_DNA"/>
</dbReference>
<dbReference type="Proteomes" id="UP000828390">
    <property type="component" value="Unassembled WGS sequence"/>
</dbReference>
<feature type="region of interest" description="Disordered" evidence="1">
    <location>
        <begin position="1"/>
        <end position="21"/>
    </location>
</feature>
<reference evidence="2" key="1">
    <citation type="journal article" date="2019" name="bioRxiv">
        <title>The Genome of the Zebra Mussel, Dreissena polymorpha: A Resource for Invasive Species Research.</title>
        <authorList>
            <person name="McCartney M.A."/>
            <person name="Auch B."/>
            <person name="Kono T."/>
            <person name="Mallez S."/>
            <person name="Zhang Y."/>
            <person name="Obille A."/>
            <person name="Becker A."/>
            <person name="Abrahante J.E."/>
            <person name="Garbe J."/>
            <person name="Badalamenti J.P."/>
            <person name="Herman A."/>
            <person name="Mangelson H."/>
            <person name="Liachko I."/>
            <person name="Sullivan S."/>
            <person name="Sone E.D."/>
            <person name="Koren S."/>
            <person name="Silverstein K.A.T."/>
            <person name="Beckman K.B."/>
            <person name="Gohl D.M."/>
        </authorList>
    </citation>
    <scope>NUCLEOTIDE SEQUENCE</scope>
    <source>
        <strain evidence="2">Duluth1</strain>
        <tissue evidence="2">Whole animal</tissue>
    </source>
</reference>
<accession>A0A9D4CMN7</accession>
<name>A0A9D4CMN7_DREPO</name>
<keyword evidence="3" id="KW-1185">Reference proteome</keyword>
<protein>
    <submittedName>
        <fullName evidence="2">Uncharacterized protein</fullName>
    </submittedName>
</protein>
<evidence type="ECO:0000313" key="2">
    <source>
        <dbReference type="EMBL" id="KAH3728194.1"/>
    </source>
</evidence>
<evidence type="ECO:0000313" key="3">
    <source>
        <dbReference type="Proteomes" id="UP000828390"/>
    </source>
</evidence>
<dbReference type="AlphaFoldDB" id="A0A9D4CMN7"/>
<evidence type="ECO:0000256" key="1">
    <source>
        <dbReference type="SAM" id="MobiDB-lite"/>
    </source>
</evidence>
<proteinExistence type="predicted"/>
<comment type="caution">
    <text evidence="2">The sequence shown here is derived from an EMBL/GenBank/DDBJ whole genome shotgun (WGS) entry which is preliminary data.</text>
</comment>
<gene>
    <name evidence="2" type="ORF">DPMN_054143</name>
</gene>